<organism evidence="2">
    <name type="scientific">Ixodes ricinus</name>
    <name type="common">Common tick</name>
    <name type="synonym">Acarus ricinus</name>
    <dbReference type="NCBI Taxonomy" id="34613"/>
    <lineage>
        <taxon>Eukaryota</taxon>
        <taxon>Metazoa</taxon>
        <taxon>Ecdysozoa</taxon>
        <taxon>Arthropoda</taxon>
        <taxon>Chelicerata</taxon>
        <taxon>Arachnida</taxon>
        <taxon>Acari</taxon>
        <taxon>Parasitiformes</taxon>
        <taxon>Ixodida</taxon>
        <taxon>Ixodoidea</taxon>
        <taxon>Ixodidae</taxon>
        <taxon>Ixodinae</taxon>
        <taxon>Ixodes</taxon>
    </lineage>
</organism>
<dbReference type="EMBL" id="GIFC01000902">
    <property type="protein sequence ID" value="MXU82985.1"/>
    <property type="molecule type" value="Transcribed_RNA"/>
</dbReference>
<dbReference type="AlphaFoldDB" id="A0A6B0U396"/>
<reference evidence="2" key="1">
    <citation type="submission" date="2019-12" db="EMBL/GenBank/DDBJ databases">
        <title>An insight into the sialome of adult female Ixodes ricinus ticks feeding for 6 days.</title>
        <authorList>
            <person name="Perner J."/>
            <person name="Ribeiro J.M.C."/>
        </authorList>
    </citation>
    <scope>NUCLEOTIDE SEQUENCE</scope>
    <source>
        <strain evidence="2">Semi-engorged</strain>
        <tissue evidence="2">Salivary glands</tissue>
    </source>
</reference>
<evidence type="ECO:0000313" key="2">
    <source>
        <dbReference type="EMBL" id="MXU82985.1"/>
    </source>
</evidence>
<accession>A0A6B0U396</accession>
<feature type="transmembrane region" description="Helical" evidence="1">
    <location>
        <begin position="46"/>
        <end position="71"/>
    </location>
</feature>
<protein>
    <submittedName>
        <fullName evidence="2">Uncharacterized protein</fullName>
    </submittedName>
</protein>
<keyword evidence="1" id="KW-1133">Transmembrane helix</keyword>
<evidence type="ECO:0000256" key="1">
    <source>
        <dbReference type="SAM" id="Phobius"/>
    </source>
</evidence>
<name>A0A6B0U396_IXORI</name>
<feature type="transmembrane region" description="Helical" evidence="1">
    <location>
        <begin position="6"/>
        <end position="26"/>
    </location>
</feature>
<sequence>MSPPLIGVVGVGGSCAALGGNSPFLIRISKTSSTSLLLTDRDRPGLEVACVTVVGGNGCACLALFSCLVASS</sequence>
<keyword evidence="1" id="KW-0812">Transmembrane</keyword>
<keyword evidence="1" id="KW-0472">Membrane</keyword>
<proteinExistence type="predicted"/>